<proteinExistence type="inferred from homology"/>
<feature type="domain" description="NAD-dependent epimerase/dehydratase" evidence="2">
    <location>
        <begin position="4"/>
        <end position="218"/>
    </location>
</feature>
<comment type="similarity">
    <text evidence="1">Belongs to the NAD(P)-dependent epimerase/dehydratase family.</text>
</comment>
<evidence type="ECO:0000259" key="2">
    <source>
        <dbReference type="Pfam" id="PF01370"/>
    </source>
</evidence>
<evidence type="ECO:0000256" key="1">
    <source>
        <dbReference type="ARBA" id="ARBA00007637"/>
    </source>
</evidence>
<dbReference type="STRING" id="1357399.HMPREF2087_00484"/>
<dbReference type="RefSeq" id="WP_023929398.1">
    <property type="nucleotide sequence ID" value="NZ_KI669458.1"/>
</dbReference>
<dbReference type="Pfam" id="PF01370">
    <property type="entry name" value="Epimerase"/>
    <property type="match status" value="1"/>
</dbReference>
<dbReference type="Gene3D" id="3.40.50.720">
    <property type="entry name" value="NAD(P)-binding Rossmann-like Domain"/>
    <property type="match status" value="1"/>
</dbReference>
<dbReference type="OrthoDB" id="9801785at2"/>
<dbReference type="AlphaFoldDB" id="V8CLF2"/>
<comment type="caution">
    <text evidence="3">The sequence shown here is derived from an EMBL/GenBank/DDBJ whole genome shotgun (WGS) entry which is preliminary data.</text>
</comment>
<dbReference type="Proteomes" id="UP000018688">
    <property type="component" value="Unassembled WGS sequence"/>
</dbReference>
<dbReference type="InterPro" id="IPR036291">
    <property type="entry name" value="NAD(P)-bd_dom_sf"/>
</dbReference>
<organism evidence="3 4">
    <name type="scientific">Helicobacter canis NCTC 12740</name>
    <dbReference type="NCBI Taxonomy" id="1357399"/>
    <lineage>
        <taxon>Bacteria</taxon>
        <taxon>Pseudomonadati</taxon>
        <taxon>Campylobacterota</taxon>
        <taxon>Epsilonproteobacteria</taxon>
        <taxon>Campylobacterales</taxon>
        <taxon>Helicobacteraceae</taxon>
        <taxon>Helicobacter</taxon>
    </lineage>
</organism>
<dbReference type="EMBL" id="AZJJ01000001">
    <property type="protein sequence ID" value="ETD27566.1"/>
    <property type="molecule type" value="Genomic_DNA"/>
</dbReference>
<dbReference type="PATRIC" id="fig|1357399.3.peg.508"/>
<protein>
    <recommendedName>
        <fullName evidence="2">NAD-dependent epimerase/dehydratase domain-containing protein</fullName>
    </recommendedName>
</protein>
<dbReference type="eggNOG" id="COG0451">
    <property type="taxonomic scope" value="Bacteria"/>
</dbReference>
<dbReference type="HOGENOM" id="CLU_007383_1_7_7"/>
<evidence type="ECO:0000313" key="4">
    <source>
        <dbReference type="Proteomes" id="UP000018688"/>
    </source>
</evidence>
<name>V8CLF2_9HELI</name>
<keyword evidence="4" id="KW-1185">Reference proteome</keyword>
<dbReference type="PANTHER" id="PTHR43000">
    <property type="entry name" value="DTDP-D-GLUCOSE 4,6-DEHYDRATASE-RELATED"/>
    <property type="match status" value="1"/>
</dbReference>
<accession>V8CLF2</accession>
<dbReference type="InterPro" id="IPR001509">
    <property type="entry name" value="Epimerase_deHydtase"/>
</dbReference>
<gene>
    <name evidence="3" type="ORF">HMPREF2087_00484</name>
</gene>
<dbReference type="SUPFAM" id="SSF51735">
    <property type="entry name" value="NAD(P)-binding Rossmann-fold domains"/>
    <property type="match status" value="1"/>
</dbReference>
<evidence type="ECO:0000313" key="3">
    <source>
        <dbReference type="EMBL" id="ETD27566.1"/>
    </source>
</evidence>
<reference evidence="3 4" key="1">
    <citation type="submission" date="2013-10" db="EMBL/GenBank/DDBJ databases">
        <title>The Genome Sequence of Helicobacter canis NCTC 12740.</title>
        <authorList>
            <consortium name="The Broad Institute Genomics Platform"/>
            <person name="Earl A."/>
            <person name="Fox J.G."/>
            <person name="Shen Z."/>
            <person name="Young S.K."/>
            <person name="Zeng Q."/>
            <person name="Gargeya S."/>
            <person name="Fitzgerald M."/>
            <person name="Abouelleil A."/>
            <person name="Alvarado L."/>
            <person name="Chapman S.B."/>
            <person name="Gainer-Dewar J."/>
            <person name="Goldberg J."/>
            <person name="Griggs A."/>
            <person name="Gujja S."/>
            <person name="Hansen M."/>
            <person name="Howarth C."/>
            <person name="Imamovic A."/>
            <person name="Ireland A."/>
            <person name="Larimer J."/>
            <person name="McCowan C."/>
            <person name="Murphy C."/>
            <person name="Pearson M."/>
            <person name="Poon T.W."/>
            <person name="Priest M."/>
            <person name="Roberts A."/>
            <person name="Saif S."/>
            <person name="Shea T."/>
            <person name="Sykes S."/>
            <person name="Wortman J."/>
            <person name="Nusbaum C."/>
            <person name="Birren B."/>
        </authorList>
    </citation>
    <scope>NUCLEOTIDE SEQUENCE [LARGE SCALE GENOMIC DNA]</scope>
    <source>
        <strain evidence="3 4">NCTC 12740</strain>
    </source>
</reference>
<sequence length="312" mass="33792">MQTILLTGSTGFIGSHFIKLYHKRYHIIALVRPSSDTKAIAPYCEIAHYDGSIESLEVIFASYYIDGVVHLAAFVQSGQSGASDIASLVAANITLGAQILELIAKTQARFFINTLSYFQFANASSYSPFNLYAATKQAFYDICVHYAKTLPSKIVHILLYDTYGEMDTRGKILSLWRDLLHNPPKQNLAMSDGLQVLDLTHIDDIASGFALAIDSIDCLHTSTIYTLESTNRISLRDLASLFETLANASLPLDFGARKSAIQPIQMPISVDEIFSTSCSSAPVKTGGGGANAPSSSTKACIPKHSYASCQAA</sequence>